<reference evidence="1 2" key="1">
    <citation type="journal article" date="2019" name="Genome Biol. Evol.">
        <title>The Rhododendron genome and chromosomal organization provide insight into shared whole-genome duplications across the heath family (Ericaceae).</title>
        <authorList>
            <person name="Soza V.L."/>
            <person name="Lindsley D."/>
            <person name="Waalkes A."/>
            <person name="Ramage E."/>
            <person name="Patwardhan R.P."/>
            <person name="Burton J.N."/>
            <person name="Adey A."/>
            <person name="Kumar A."/>
            <person name="Qiu R."/>
            <person name="Shendure J."/>
            <person name="Hall B."/>
        </authorList>
    </citation>
    <scope>NUCLEOTIDE SEQUENCE [LARGE SCALE GENOMIC DNA]</scope>
    <source>
        <strain evidence="1">RSF 1966-606</strain>
    </source>
</reference>
<accession>A0A6A4M1W5</accession>
<dbReference type="Proteomes" id="UP000428333">
    <property type="component" value="Linkage Group LG03"/>
</dbReference>
<sequence>MQKAVSKFSGFVDQVEWKNQSGLGDADKMKEAMDMHYPLISSAIAELLVIGWHRVAVINEVLLIELHTDVFFDVILIPRPLYLFCSDVDGRGGIVQGAGGGQEGQGEDNRVAEVEDTSIPWISMGGVIYAENNLVYEVTPSDSLTFNSYSATMLQELASKGVENSAFPSCTVHQGLCQLDLSLSPGELVICIATVTNRADPSWSSVTLCSNPKNTKIDMVNSGDGQVVDPSTKQVIARACDKVHFQNPKINQTDCCILVLLVNYSYAPPTDVDTQLRLDTDHGQSQYAFCFQQFDSVVQNISLALQS</sequence>
<dbReference type="EMBL" id="QEFC01000686">
    <property type="protein sequence ID" value="KAE9462611.1"/>
    <property type="molecule type" value="Genomic_DNA"/>
</dbReference>
<name>A0A6A4M1W5_9ERIC</name>
<evidence type="ECO:0000313" key="1">
    <source>
        <dbReference type="EMBL" id="KAE9462611.1"/>
    </source>
</evidence>
<protein>
    <submittedName>
        <fullName evidence="1">Uncharacterized protein</fullName>
    </submittedName>
</protein>
<dbReference type="AlphaFoldDB" id="A0A6A4M1W5"/>
<gene>
    <name evidence="1" type="ORF">C3L33_05484</name>
</gene>
<dbReference type="OrthoDB" id="3180714at2759"/>
<organism evidence="1 2">
    <name type="scientific">Rhododendron williamsianum</name>
    <dbReference type="NCBI Taxonomy" id="262921"/>
    <lineage>
        <taxon>Eukaryota</taxon>
        <taxon>Viridiplantae</taxon>
        <taxon>Streptophyta</taxon>
        <taxon>Embryophyta</taxon>
        <taxon>Tracheophyta</taxon>
        <taxon>Spermatophyta</taxon>
        <taxon>Magnoliopsida</taxon>
        <taxon>eudicotyledons</taxon>
        <taxon>Gunneridae</taxon>
        <taxon>Pentapetalae</taxon>
        <taxon>asterids</taxon>
        <taxon>Ericales</taxon>
        <taxon>Ericaceae</taxon>
        <taxon>Ericoideae</taxon>
        <taxon>Rhodoreae</taxon>
        <taxon>Rhododendron</taxon>
    </lineage>
</organism>
<comment type="caution">
    <text evidence="1">The sequence shown here is derived from an EMBL/GenBank/DDBJ whole genome shotgun (WGS) entry which is preliminary data.</text>
</comment>
<evidence type="ECO:0000313" key="2">
    <source>
        <dbReference type="Proteomes" id="UP000428333"/>
    </source>
</evidence>
<proteinExistence type="predicted"/>
<feature type="non-terminal residue" evidence="1">
    <location>
        <position position="1"/>
    </location>
</feature>
<keyword evidence="2" id="KW-1185">Reference proteome</keyword>